<feature type="chain" id="PRO_5016416599" evidence="1">
    <location>
        <begin position="23"/>
        <end position="315"/>
    </location>
</feature>
<dbReference type="Pfam" id="PF13927">
    <property type="entry name" value="Ig_3"/>
    <property type="match status" value="1"/>
</dbReference>
<feature type="domain" description="Ig-like" evidence="2">
    <location>
        <begin position="61"/>
        <end position="161"/>
    </location>
</feature>
<name>A0A336ME35_CULSO</name>
<dbReference type="InterPro" id="IPR037448">
    <property type="entry name" value="Zig-8"/>
</dbReference>
<dbReference type="FunFam" id="2.60.40.10:FF:001278">
    <property type="entry name" value="Defective proboscis extension response"/>
    <property type="match status" value="1"/>
</dbReference>
<sequence>MKGHIIWIFIGQTLLLIIKSSASPYIKSKPQEQFGMSNTHFWHDFSSPFTDIPENDIEDEPEETTTHDPYPFFEDPNSTANVTTQLASNVHLHCKVNDLRGKTVSWMRRKGSDIHLITVGLQTYSSDSRYSIEFKEPNDWQLLIQYANERDEGIYECQISSHPPLVYIVYLTVIVPRVEIVDERGLATPDKFYKAGSTIELKCVISKVPQPTSYVTWKHGSRMLNYDTSRGGISVKTDLNTGGAVSRLYIANANRQDSGNYTCSLADVALTTVSVHVLNGENPAAMQTGGSSPSWTPLTSVMLICVILMQLFHQR</sequence>
<dbReference type="AlphaFoldDB" id="A0A336ME35"/>
<protein>
    <submittedName>
        <fullName evidence="3">CSON000241 protein</fullName>
    </submittedName>
</protein>
<dbReference type="Gene3D" id="2.60.40.10">
    <property type="entry name" value="Immunoglobulins"/>
    <property type="match status" value="2"/>
</dbReference>
<dbReference type="InterPro" id="IPR003599">
    <property type="entry name" value="Ig_sub"/>
</dbReference>
<dbReference type="PANTHER" id="PTHR23279">
    <property type="entry name" value="DEFECTIVE PROBOSCIS EXTENSION RESPONSE DPR -RELATED"/>
    <property type="match status" value="1"/>
</dbReference>
<organism evidence="3">
    <name type="scientific">Culicoides sonorensis</name>
    <name type="common">Biting midge</name>
    <dbReference type="NCBI Taxonomy" id="179676"/>
    <lineage>
        <taxon>Eukaryota</taxon>
        <taxon>Metazoa</taxon>
        <taxon>Ecdysozoa</taxon>
        <taxon>Arthropoda</taxon>
        <taxon>Hexapoda</taxon>
        <taxon>Insecta</taxon>
        <taxon>Pterygota</taxon>
        <taxon>Neoptera</taxon>
        <taxon>Endopterygota</taxon>
        <taxon>Diptera</taxon>
        <taxon>Nematocera</taxon>
        <taxon>Chironomoidea</taxon>
        <taxon>Ceratopogonidae</taxon>
        <taxon>Ceratopogoninae</taxon>
        <taxon>Culicoides</taxon>
        <taxon>Monoculicoides</taxon>
    </lineage>
</organism>
<dbReference type="EMBL" id="UFQT01001033">
    <property type="protein sequence ID" value="SSX28555.1"/>
    <property type="molecule type" value="Genomic_DNA"/>
</dbReference>
<dbReference type="Pfam" id="PF07686">
    <property type="entry name" value="V-set"/>
    <property type="match status" value="1"/>
</dbReference>
<dbReference type="GO" id="GO:0032589">
    <property type="term" value="C:neuron projection membrane"/>
    <property type="evidence" value="ECO:0007669"/>
    <property type="project" value="TreeGrafter"/>
</dbReference>
<dbReference type="InterPro" id="IPR013783">
    <property type="entry name" value="Ig-like_fold"/>
</dbReference>
<evidence type="ECO:0000313" key="3">
    <source>
        <dbReference type="EMBL" id="SSX28555.1"/>
    </source>
</evidence>
<dbReference type="PROSITE" id="PS50835">
    <property type="entry name" value="IG_LIKE"/>
    <property type="match status" value="2"/>
</dbReference>
<keyword evidence="1" id="KW-0732">Signal</keyword>
<dbReference type="VEuPathDB" id="VectorBase:CSON000241"/>
<dbReference type="GO" id="GO:0050808">
    <property type="term" value="P:synapse organization"/>
    <property type="evidence" value="ECO:0007669"/>
    <property type="project" value="TreeGrafter"/>
</dbReference>
<reference evidence="3" key="1">
    <citation type="submission" date="2018-07" db="EMBL/GenBank/DDBJ databases">
        <authorList>
            <person name="Quirk P.G."/>
            <person name="Krulwich T.A."/>
        </authorList>
    </citation>
    <scope>NUCLEOTIDE SEQUENCE</scope>
</reference>
<dbReference type="PANTHER" id="PTHR23279:SF12">
    <property type="entry name" value="DEFECTIVE PROBOSCIS EXTENSION RESPONSE 14, ISOFORM A-RELATED"/>
    <property type="match status" value="1"/>
</dbReference>
<dbReference type="InterPro" id="IPR003598">
    <property type="entry name" value="Ig_sub2"/>
</dbReference>
<feature type="domain" description="Ig-like" evidence="2">
    <location>
        <begin position="176"/>
        <end position="274"/>
    </location>
</feature>
<gene>
    <name evidence="3" type="primary">CSON000241</name>
</gene>
<dbReference type="FunFam" id="2.60.40.10:FF:001598">
    <property type="entry name" value="Defective proboscis extension response"/>
    <property type="match status" value="1"/>
</dbReference>
<dbReference type="InterPro" id="IPR036179">
    <property type="entry name" value="Ig-like_dom_sf"/>
</dbReference>
<evidence type="ECO:0000259" key="2">
    <source>
        <dbReference type="PROSITE" id="PS50835"/>
    </source>
</evidence>
<evidence type="ECO:0000256" key="1">
    <source>
        <dbReference type="SAM" id="SignalP"/>
    </source>
</evidence>
<dbReference type="InterPro" id="IPR007110">
    <property type="entry name" value="Ig-like_dom"/>
</dbReference>
<dbReference type="InterPro" id="IPR013106">
    <property type="entry name" value="Ig_V-set"/>
</dbReference>
<feature type="signal peptide" evidence="1">
    <location>
        <begin position="1"/>
        <end position="22"/>
    </location>
</feature>
<accession>A0A336ME35</accession>
<dbReference type="SMART" id="SM00409">
    <property type="entry name" value="IG"/>
    <property type="match status" value="2"/>
</dbReference>
<dbReference type="SMART" id="SM00408">
    <property type="entry name" value="IGc2"/>
    <property type="match status" value="2"/>
</dbReference>
<dbReference type="SUPFAM" id="SSF48726">
    <property type="entry name" value="Immunoglobulin"/>
    <property type="match status" value="2"/>
</dbReference>
<proteinExistence type="predicted"/>
<dbReference type="OMA" id="THDPYPF"/>